<keyword evidence="1" id="KW-0812">Transmembrane</keyword>
<protein>
    <submittedName>
        <fullName evidence="2">Uncharacterized protein</fullName>
    </submittedName>
</protein>
<name>A0A177NA38_9GAMM</name>
<feature type="transmembrane region" description="Helical" evidence="1">
    <location>
        <begin position="65"/>
        <end position="82"/>
    </location>
</feature>
<comment type="caution">
    <text evidence="2">The sequence shown here is derived from an EMBL/GenBank/DDBJ whole genome shotgun (WGS) entry which is preliminary data.</text>
</comment>
<dbReference type="Proteomes" id="UP000077857">
    <property type="component" value="Unassembled WGS sequence"/>
</dbReference>
<accession>A0A177NA38</accession>
<evidence type="ECO:0000256" key="1">
    <source>
        <dbReference type="SAM" id="Phobius"/>
    </source>
</evidence>
<keyword evidence="1" id="KW-1133">Transmembrane helix</keyword>
<proteinExistence type="predicted"/>
<sequence>MYFLAKLFGILTLVWFYMTAKNHNAPLINWSIIGLVGYWLTWWLAKFFVLEPLSKLVAKHSVMEMVLTQVPVACAVLACVLIRKKLIASISAN</sequence>
<keyword evidence="1" id="KW-0472">Membrane</keyword>
<dbReference type="AlphaFoldDB" id="A0A177NA38"/>
<organism evidence="2 3">
    <name type="scientific">Methylomonas koyamae</name>
    <dbReference type="NCBI Taxonomy" id="702114"/>
    <lineage>
        <taxon>Bacteria</taxon>
        <taxon>Pseudomonadati</taxon>
        <taxon>Pseudomonadota</taxon>
        <taxon>Gammaproteobacteria</taxon>
        <taxon>Methylococcales</taxon>
        <taxon>Methylococcaceae</taxon>
        <taxon>Methylomonas</taxon>
    </lineage>
</organism>
<feature type="transmembrane region" description="Helical" evidence="1">
    <location>
        <begin position="27"/>
        <end position="45"/>
    </location>
</feature>
<evidence type="ECO:0000313" key="3">
    <source>
        <dbReference type="Proteomes" id="UP000077857"/>
    </source>
</evidence>
<reference evidence="2 3" key="1">
    <citation type="submission" date="2016-03" db="EMBL/GenBank/DDBJ databases">
        <authorList>
            <person name="Ploux O."/>
        </authorList>
    </citation>
    <scope>NUCLEOTIDE SEQUENCE [LARGE SCALE GENOMIC DNA]</scope>
    <source>
        <strain evidence="2 3">R-45378</strain>
    </source>
</reference>
<evidence type="ECO:0000313" key="2">
    <source>
        <dbReference type="EMBL" id="OAI14755.1"/>
    </source>
</evidence>
<dbReference type="OrthoDB" id="5571172at2"/>
<gene>
    <name evidence="2" type="ORF">A1507_00665</name>
</gene>
<dbReference type="EMBL" id="LUUJ01000086">
    <property type="protein sequence ID" value="OAI14755.1"/>
    <property type="molecule type" value="Genomic_DNA"/>
</dbReference>